<dbReference type="EMBL" id="UINC01201537">
    <property type="protein sequence ID" value="SVE20918.1"/>
    <property type="molecule type" value="Genomic_DNA"/>
</dbReference>
<protein>
    <submittedName>
        <fullName evidence="3">Uncharacterized protein</fullName>
    </submittedName>
</protein>
<gene>
    <name evidence="3" type="ORF">METZ01_LOCUS473772</name>
</gene>
<dbReference type="AlphaFoldDB" id="A0A383BNE7"/>
<evidence type="ECO:0000256" key="2">
    <source>
        <dbReference type="SAM" id="Phobius"/>
    </source>
</evidence>
<reference evidence="3" key="1">
    <citation type="submission" date="2018-05" db="EMBL/GenBank/DDBJ databases">
        <authorList>
            <person name="Lanie J.A."/>
            <person name="Ng W.-L."/>
            <person name="Kazmierczak K.M."/>
            <person name="Andrzejewski T.M."/>
            <person name="Davidsen T.M."/>
            <person name="Wayne K.J."/>
            <person name="Tettelin H."/>
            <person name="Glass J.I."/>
            <person name="Rusch D."/>
            <person name="Podicherti R."/>
            <person name="Tsui H.-C.T."/>
            <person name="Winkler M.E."/>
        </authorList>
    </citation>
    <scope>NUCLEOTIDE SEQUENCE</scope>
</reference>
<feature type="non-terminal residue" evidence="3">
    <location>
        <position position="168"/>
    </location>
</feature>
<proteinExistence type="predicted"/>
<feature type="region of interest" description="Disordered" evidence="1">
    <location>
        <begin position="38"/>
        <end position="66"/>
    </location>
</feature>
<organism evidence="3">
    <name type="scientific">marine metagenome</name>
    <dbReference type="NCBI Taxonomy" id="408172"/>
    <lineage>
        <taxon>unclassified sequences</taxon>
        <taxon>metagenomes</taxon>
        <taxon>ecological metagenomes</taxon>
    </lineage>
</organism>
<keyword evidence="2" id="KW-0812">Transmembrane</keyword>
<evidence type="ECO:0000256" key="1">
    <source>
        <dbReference type="SAM" id="MobiDB-lite"/>
    </source>
</evidence>
<name>A0A383BNE7_9ZZZZ</name>
<keyword evidence="2" id="KW-0472">Membrane</keyword>
<accession>A0A383BNE7</accession>
<keyword evidence="2" id="KW-1133">Transmembrane helix</keyword>
<evidence type="ECO:0000313" key="3">
    <source>
        <dbReference type="EMBL" id="SVE20918.1"/>
    </source>
</evidence>
<feature type="transmembrane region" description="Helical" evidence="2">
    <location>
        <begin position="16"/>
        <end position="33"/>
    </location>
</feature>
<sequence>MLNNISYYKEPIMKRYSYGLLSILIIVGGLVTGKERPVRDHTPTSIGHNGSDYILHDSQQDQSPQGRDPITLFFEDFEDDSSTALWQTDDGWELTESDYWSPTHSFNSPNDGSTMDNTWNLLSPLYSLPEIGSEDLMRFGFHLWADMPDSDGDGDNFLEDYYNVSLMD</sequence>